<evidence type="ECO:0000313" key="1">
    <source>
        <dbReference type="EMBL" id="KAF4312055.1"/>
    </source>
</evidence>
<dbReference type="OrthoDB" id="6359816at2759"/>
<gene>
    <name evidence="1" type="ORF">GTA08_BOTSDO12281</name>
</gene>
<name>A0A8H4N7K7_9PEZI</name>
<reference evidence="1" key="1">
    <citation type="submission" date="2020-04" db="EMBL/GenBank/DDBJ databases">
        <title>Genome Assembly and Annotation of Botryosphaeria dothidea sdau 11-99, a Latent Pathogen of Apple Fruit Ring Rot in China.</title>
        <authorList>
            <person name="Yu C."/>
            <person name="Diao Y."/>
            <person name="Lu Q."/>
            <person name="Zhao J."/>
            <person name="Cui S."/>
            <person name="Peng C."/>
            <person name="He B."/>
            <person name="Liu H."/>
        </authorList>
    </citation>
    <scope>NUCLEOTIDE SEQUENCE [LARGE SCALE GENOMIC DNA]</scope>
    <source>
        <strain evidence="1">Sdau11-99</strain>
    </source>
</reference>
<proteinExistence type="predicted"/>
<keyword evidence="2" id="KW-1185">Reference proteome</keyword>
<sequence>MFCLCRSPSYSAQKRKHNPSLSANVPVLRAAYEDLSRDSHDIRKLIAHAYNIWAPPGTSELYEFLRSNPDAIADFFFEMAHERLELGSRRVCWHCNYQVNICVTPADPTAENRYDTPVRDADFMRHCPACGNPLQMKSLGPVQEE</sequence>
<comment type="caution">
    <text evidence="1">The sequence shown here is derived from an EMBL/GenBank/DDBJ whole genome shotgun (WGS) entry which is preliminary data.</text>
</comment>
<dbReference type="EMBL" id="WWBZ02000007">
    <property type="protein sequence ID" value="KAF4312055.1"/>
    <property type="molecule type" value="Genomic_DNA"/>
</dbReference>
<dbReference type="Proteomes" id="UP000572817">
    <property type="component" value="Unassembled WGS sequence"/>
</dbReference>
<dbReference type="AlphaFoldDB" id="A0A8H4N7K7"/>
<organism evidence="1 2">
    <name type="scientific">Botryosphaeria dothidea</name>
    <dbReference type="NCBI Taxonomy" id="55169"/>
    <lineage>
        <taxon>Eukaryota</taxon>
        <taxon>Fungi</taxon>
        <taxon>Dikarya</taxon>
        <taxon>Ascomycota</taxon>
        <taxon>Pezizomycotina</taxon>
        <taxon>Dothideomycetes</taxon>
        <taxon>Dothideomycetes incertae sedis</taxon>
        <taxon>Botryosphaeriales</taxon>
        <taxon>Botryosphaeriaceae</taxon>
        <taxon>Botryosphaeria</taxon>
    </lineage>
</organism>
<protein>
    <submittedName>
        <fullName evidence="1">Btb poz domain-containing protein</fullName>
    </submittedName>
</protein>
<accession>A0A8H4N7K7</accession>
<evidence type="ECO:0000313" key="2">
    <source>
        <dbReference type="Proteomes" id="UP000572817"/>
    </source>
</evidence>